<feature type="domain" description="Thioredoxin" evidence="6">
    <location>
        <begin position="41"/>
        <end position="203"/>
    </location>
</feature>
<proteinExistence type="inferred from homology"/>
<dbReference type="GO" id="GO:0046872">
    <property type="term" value="F:metal ion binding"/>
    <property type="evidence" value="ECO:0007669"/>
    <property type="project" value="UniProtKB-KW"/>
</dbReference>
<evidence type="ECO:0000256" key="5">
    <source>
        <dbReference type="SAM" id="Phobius"/>
    </source>
</evidence>
<dbReference type="PROSITE" id="PS51352">
    <property type="entry name" value="THIOREDOXIN_2"/>
    <property type="match status" value="1"/>
</dbReference>
<feature type="binding site" evidence="3">
    <location>
        <position position="82"/>
    </location>
    <ligand>
        <name>Cu cation</name>
        <dbReference type="ChEBI" id="CHEBI:23378"/>
    </ligand>
</feature>
<dbReference type="EMBL" id="PRLP01000035">
    <property type="protein sequence ID" value="PPC77205.1"/>
    <property type="molecule type" value="Genomic_DNA"/>
</dbReference>
<dbReference type="Gene3D" id="3.40.30.10">
    <property type="entry name" value="Glutaredoxin"/>
    <property type="match status" value="1"/>
</dbReference>
<dbReference type="InterPro" id="IPR003782">
    <property type="entry name" value="SCO1/SenC"/>
</dbReference>
<evidence type="ECO:0000313" key="7">
    <source>
        <dbReference type="EMBL" id="PPC77205.1"/>
    </source>
</evidence>
<reference evidence="7 8" key="1">
    <citation type="submission" date="2018-02" db="EMBL/GenBank/DDBJ databases">
        <title>novel marine gammaproteobacteria from coastal saline agro ecosystem.</title>
        <authorList>
            <person name="Krishnan R."/>
            <person name="Ramesh Kumar N."/>
        </authorList>
    </citation>
    <scope>NUCLEOTIDE SEQUENCE [LARGE SCALE GENOMIC DNA]</scope>
    <source>
        <strain evidence="7 8">228</strain>
    </source>
</reference>
<sequence length="203" mass="22350">MTAKNQAPSKINGFWVVFLILLCVVSAAIGYEAYVMSRPKGEYGNLGGDFTLQGINGPVSLSNFKGKVVVLYFGYTSCPDVCPTSLATLGQAIRLLPKDEQNDVQGIFVSVDPERDNLQKLADYSRFFYPTMIGITGQDNQLQAMARQYGAFYRRVELKDSAMGYAMDHTSSLYLINKDGVLSKAMHHGSTPDQIKNSIQALL</sequence>
<name>A0A2S5KRC0_9PROT</name>
<dbReference type="InterPro" id="IPR013766">
    <property type="entry name" value="Thioredoxin_domain"/>
</dbReference>
<dbReference type="FunFam" id="3.40.30.10:FF:000013">
    <property type="entry name" value="Blast:Protein SCO1 homolog, mitochondrial"/>
    <property type="match status" value="1"/>
</dbReference>
<keyword evidence="5" id="KW-1133">Transmembrane helix</keyword>
<evidence type="ECO:0000259" key="6">
    <source>
        <dbReference type="PROSITE" id="PS51352"/>
    </source>
</evidence>
<gene>
    <name evidence="7" type="ORF">C4K68_12415</name>
</gene>
<feature type="disulfide bond" description="Redox-active" evidence="4">
    <location>
        <begin position="78"/>
        <end position="82"/>
    </location>
</feature>
<organism evidence="7 8">
    <name type="scientific">Proteobacteria bacterium 228</name>
    <dbReference type="NCBI Taxonomy" id="2083153"/>
    <lineage>
        <taxon>Bacteria</taxon>
        <taxon>Pseudomonadati</taxon>
        <taxon>Pseudomonadota</taxon>
    </lineage>
</organism>
<protein>
    <submittedName>
        <fullName evidence="7">SCO family protein</fullName>
    </submittedName>
</protein>
<evidence type="ECO:0000313" key="8">
    <source>
        <dbReference type="Proteomes" id="UP000238196"/>
    </source>
</evidence>
<accession>A0A2S5KRC0</accession>
<dbReference type="OrthoDB" id="5295811at2"/>
<evidence type="ECO:0000256" key="4">
    <source>
        <dbReference type="PIRSR" id="PIRSR603782-2"/>
    </source>
</evidence>
<dbReference type="InterPro" id="IPR036249">
    <property type="entry name" value="Thioredoxin-like_sf"/>
</dbReference>
<dbReference type="PANTHER" id="PTHR12151">
    <property type="entry name" value="ELECTRON TRANSPORT PROTIN SCO1/SENC FAMILY MEMBER"/>
    <property type="match status" value="1"/>
</dbReference>
<evidence type="ECO:0000256" key="2">
    <source>
        <dbReference type="ARBA" id="ARBA00023008"/>
    </source>
</evidence>
<dbReference type="PANTHER" id="PTHR12151:SF25">
    <property type="entry name" value="LINALOOL DEHYDRATASE_ISOMERASE DOMAIN-CONTAINING PROTEIN"/>
    <property type="match status" value="1"/>
</dbReference>
<keyword evidence="5" id="KW-0472">Membrane</keyword>
<feature type="transmembrane region" description="Helical" evidence="5">
    <location>
        <begin position="12"/>
        <end position="31"/>
    </location>
</feature>
<feature type="binding site" evidence="3">
    <location>
        <position position="169"/>
    </location>
    <ligand>
        <name>Cu cation</name>
        <dbReference type="ChEBI" id="CHEBI:23378"/>
    </ligand>
</feature>
<dbReference type="AlphaFoldDB" id="A0A2S5KRC0"/>
<evidence type="ECO:0000256" key="3">
    <source>
        <dbReference type="PIRSR" id="PIRSR603782-1"/>
    </source>
</evidence>
<keyword evidence="4" id="KW-1015">Disulfide bond</keyword>
<keyword evidence="5" id="KW-0812">Transmembrane</keyword>
<evidence type="ECO:0000256" key="1">
    <source>
        <dbReference type="ARBA" id="ARBA00010996"/>
    </source>
</evidence>
<comment type="caution">
    <text evidence="7">The sequence shown here is derived from an EMBL/GenBank/DDBJ whole genome shotgun (WGS) entry which is preliminary data.</text>
</comment>
<dbReference type="Proteomes" id="UP000238196">
    <property type="component" value="Unassembled WGS sequence"/>
</dbReference>
<dbReference type="CDD" id="cd02968">
    <property type="entry name" value="SCO"/>
    <property type="match status" value="1"/>
</dbReference>
<comment type="similarity">
    <text evidence="1">Belongs to the SCO1/2 family.</text>
</comment>
<dbReference type="Pfam" id="PF02630">
    <property type="entry name" value="SCO1-SenC"/>
    <property type="match status" value="1"/>
</dbReference>
<dbReference type="SUPFAM" id="SSF52833">
    <property type="entry name" value="Thioredoxin-like"/>
    <property type="match status" value="1"/>
</dbReference>
<feature type="binding site" evidence="3">
    <location>
        <position position="78"/>
    </location>
    <ligand>
        <name>Cu cation</name>
        <dbReference type="ChEBI" id="CHEBI:23378"/>
    </ligand>
</feature>
<keyword evidence="2 3" id="KW-0186">Copper</keyword>
<keyword evidence="3" id="KW-0479">Metal-binding</keyword>